<name>A0A496PHM9_9MICC</name>
<evidence type="ECO:0000313" key="2">
    <source>
        <dbReference type="EMBL" id="RKW69993.1"/>
    </source>
</evidence>
<dbReference type="Pfam" id="PF11139">
    <property type="entry name" value="SfLAP"/>
    <property type="match status" value="1"/>
</dbReference>
<evidence type="ECO:0000313" key="3">
    <source>
        <dbReference type="Proteomes" id="UP000273119"/>
    </source>
</evidence>
<keyword evidence="1" id="KW-0812">Transmembrane</keyword>
<dbReference type="InterPro" id="IPR021315">
    <property type="entry name" value="Gap/Sap"/>
</dbReference>
<evidence type="ECO:0000256" key="1">
    <source>
        <dbReference type="SAM" id="Phobius"/>
    </source>
</evidence>
<dbReference type="Proteomes" id="UP000273119">
    <property type="component" value="Unassembled WGS sequence"/>
</dbReference>
<keyword evidence="3" id="KW-1185">Reference proteome</keyword>
<dbReference type="RefSeq" id="WP_121485665.1">
    <property type="nucleotide sequence ID" value="NZ_QQXL01000006.1"/>
</dbReference>
<reference evidence="2 3" key="1">
    <citation type="submission" date="2018-07" db="EMBL/GenBank/DDBJ databases">
        <title>Arthrobacter sp. nov., isolated from raw cow's milk with high bacterial count.</title>
        <authorList>
            <person name="Hahne J."/>
            <person name="Isele D."/>
            <person name="Lipski A."/>
        </authorList>
    </citation>
    <scope>NUCLEOTIDE SEQUENCE [LARGE SCALE GENOMIC DNA]</scope>
    <source>
        <strain evidence="2 3">JZ R-183</strain>
    </source>
</reference>
<feature type="transmembrane region" description="Helical" evidence="1">
    <location>
        <begin position="42"/>
        <end position="63"/>
    </location>
</feature>
<feature type="transmembrane region" description="Helical" evidence="1">
    <location>
        <begin position="6"/>
        <end position="30"/>
    </location>
</feature>
<gene>
    <name evidence="2" type="ORF">DWQ67_11080</name>
</gene>
<sequence length="298" mass="30535">MNPETGLQLVILALIDSTSLGTLVIPLWLLLRRGTAGLARKVGLYLAVLGGFYFALGVALLTGGHVVVERYGEWVRALVQSGGFRWAALAVGIALIAYGFSGPWSKADRAKAAEKKSAALRAKEASRVGSVSGPGVVGVAAGAAAGAQAGDAPDDAAARLAAVQGGWGSRIDAALRTPAALVGLALVAGLLEVPTMLPYLAASGILVASGMPLATQVLTLAGYCVVMMLPALVLFGTRMLLGSRADSWFGRIGTKLGEYMSESAKWVAAIVGILAVRWASSGPGGVGVGEFFENIFQR</sequence>
<dbReference type="EMBL" id="QQXL01000006">
    <property type="protein sequence ID" value="RKW69993.1"/>
    <property type="molecule type" value="Genomic_DNA"/>
</dbReference>
<comment type="caution">
    <text evidence="2">The sequence shown here is derived from an EMBL/GenBank/DDBJ whole genome shotgun (WGS) entry which is preliminary data.</text>
</comment>
<keyword evidence="1" id="KW-1133">Transmembrane helix</keyword>
<organism evidence="2 3">
    <name type="scientific">Galactobacter caseinivorans</name>
    <dbReference type="NCBI Taxonomy" id="2676123"/>
    <lineage>
        <taxon>Bacteria</taxon>
        <taxon>Bacillati</taxon>
        <taxon>Actinomycetota</taxon>
        <taxon>Actinomycetes</taxon>
        <taxon>Micrococcales</taxon>
        <taxon>Micrococcaceae</taxon>
        <taxon>Galactobacter</taxon>
    </lineage>
</organism>
<feature type="transmembrane region" description="Helical" evidence="1">
    <location>
        <begin position="83"/>
        <end position="101"/>
    </location>
</feature>
<keyword evidence="1" id="KW-0472">Membrane</keyword>
<protein>
    <recommendedName>
        <fullName evidence="4">GAP family protein</fullName>
    </recommendedName>
</protein>
<dbReference type="AlphaFoldDB" id="A0A496PHM9"/>
<proteinExistence type="predicted"/>
<feature type="transmembrane region" description="Helical" evidence="1">
    <location>
        <begin position="220"/>
        <end position="241"/>
    </location>
</feature>
<evidence type="ECO:0008006" key="4">
    <source>
        <dbReference type="Google" id="ProtNLM"/>
    </source>
</evidence>
<feature type="transmembrane region" description="Helical" evidence="1">
    <location>
        <begin position="179"/>
        <end position="200"/>
    </location>
</feature>
<accession>A0A496PHM9</accession>